<organism evidence="1 2">
    <name type="scientific">Actinomyces urogenitalis</name>
    <dbReference type="NCBI Taxonomy" id="103621"/>
    <lineage>
        <taxon>Bacteria</taxon>
        <taxon>Bacillati</taxon>
        <taxon>Actinomycetota</taxon>
        <taxon>Actinomycetes</taxon>
        <taxon>Actinomycetales</taxon>
        <taxon>Actinomycetaceae</taxon>
        <taxon>Actinomyces</taxon>
    </lineage>
</organism>
<comment type="caution">
    <text evidence="1">The sequence shown here is derived from an EMBL/GenBank/DDBJ whole genome shotgun (WGS) entry which is preliminary data.</text>
</comment>
<dbReference type="Pfam" id="PF01547">
    <property type="entry name" value="SBP_bac_1"/>
    <property type="match status" value="1"/>
</dbReference>
<dbReference type="EMBL" id="PKHA01000005">
    <property type="protein sequence ID" value="PKY98644.1"/>
    <property type="molecule type" value="Genomic_DNA"/>
</dbReference>
<gene>
    <name evidence="1" type="ORF">CYJ26_05955</name>
</gene>
<dbReference type="PROSITE" id="PS51318">
    <property type="entry name" value="TAT"/>
    <property type="match status" value="1"/>
</dbReference>
<evidence type="ECO:0000313" key="2">
    <source>
        <dbReference type="Proteomes" id="UP000234778"/>
    </source>
</evidence>
<dbReference type="PANTHER" id="PTHR43649">
    <property type="entry name" value="ARABINOSE-BINDING PROTEIN-RELATED"/>
    <property type="match status" value="1"/>
</dbReference>
<dbReference type="SUPFAM" id="SSF53850">
    <property type="entry name" value="Periplasmic binding protein-like II"/>
    <property type="match status" value="1"/>
</dbReference>
<reference evidence="1 2" key="1">
    <citation type="submission" date="2017-12" db="EMBL/GenBank/DDBJ databases">
        <title>Phylogenetic diversity of female urinary microbiome.</title>
        <authorList>
            <person name="Thomas-White K."/>
            <person name="Wolfe A.J."/>
        </authorList>
    </citation>
    <scope>NUCLEOTIDE SEQUENCE [LARGE SCALE GENOMIC DNA]</scope>
    <source>
        <strain evidence="1 2">UMB0319</strain>
    </source>
</reference>
<accession>A0A2I1KSP6</accession>
<dbReference type="Gene3D" id="3.40.190.10">
    <property type="entry name" value="Periplasmic binding protein-like II"/>
    <property type="match status" value="1"/>
</dbReference>
<name>A0A2I1KSP6_9ACTO</name>
<evidence type="ECO:0000313" key="1">
    <source>
        <dbReference type="EMBL" id="PKY98644.1"/>
    </source>
</evidence>
<protein>
    <submittedName>
        <fullName evidence="1">Carbohydrate-binding protein</fullName>
    </submittedName>
</protein>
<dbReference type="InterPro" id="IPR006059">
    <property type="entry name" value="SBP"/>
</dbReference>
<dbReference type="PANTHER" id="PTHR43649:SF14">
    <property type="entry name" value="BLR3389 PROTEIN"/>
    <property type="match status" value="1"/>
</dbReference>
<proteinExistence type="predicted"/>
<dbReference type="InterPro" id="IPR050490">
    <property type="entry name" value="Bact_solute-bd_prot1"/>
</dbReference>
<sequence>MMSQLWVPGRGMPSRRSFLTAAMLGGAAVAGGGLLSGCSNASAQDRTKVQLWHLFTGGDGGVFQEMMNTVGSQNPGIEIDPVVLTWGGPYYTKLAMSSVGGRSPDLAVMHATRVVGYAPGGLLDTWDLDRLAEHGITRDMFSDALWDKCFVNDKQFAVPLDFHAFLMFYNTELCEQAGLLDASGKPSGLDSPEAFLEAGRALAAVTGGQGISYGYTGDGAQVCRMWWGLYYQTGATATLTPGKKADLDREAAVEVTQFIADMLDGQIADPDMDYGGAIASFSTGRTGITFMGNWELPSFKKAEIPFDVMTMPTIFGTPATFGDCHTFVLPHQDKVDETRRDAAYEVVAGMLKNSLDWAGGGHTPANLEVTDSAEYQDLVPQSHYANAMDEAVFEPASWFTGSGADFQARVAEVMQSCWLSHSLTAEQAVDGLMDRLDAMLAQNPPA</sequence>
<dbReference type="AlphaFoldDB" id="A0A2I1KSP6"/>
<dbReference type="InterPro" id="IPR006311">
    <property type="entry name" value="TAT_signal"/>
</dbReference>
<dbReference type="Proteomes" id="UP000234778">
    <property type="component" value="Unassembled WGS sequence"/>
</dbReference>